<dbReference type="EMBL" id="LXLT01000035">
    <property type="protein sequence ID" value="OFD78290.1"/>
    <property type="molecule type" value="Genomic_DNA"/>
</dbReference>
<gene>
    <name evidence="1" type="ORF">BWGOE8_28000</name>
</gene>
<name>A0A1E8B6T2_BACMY</name>
<reference evidence="1 2" key="1">
    <citation type="submission" date="2016-05" db="EMBL/GenBank/DDBJ databases">
        <title>Bacillus thuringiensis and Bacillus weihenstephanensis as novel biocontrol agents of wilt causing Verticillium species.</title>
        <authorList>
            <person name="Hollensteiner J."/>
            <person name="Wemheuer F."/>
            <person name="Harting R."/>
            <person name="Kolarzyk A."/>
            <person name="Diaz-Valerio S."/>
            <person name="Poehlein A."/>
            <person name="Brzuszkiewicz E."/>
            <person name="Nesemann K."/>
            <person name="Braus-Stromeyer S."/>
            <person name="Braus G."/>
            <person name="Daniel R."/>
            <person name="Liesegang H."/>
        </authorList>
    </citation>
    <scope>NUCLEOTIDE SEQUENCE [LARGE SCALE GENOMIC DNA]</scope>
    <source>
        <strain evidence="1 2">GOE8</strain>
    </source>
</reference>
<evidence type="ECO:0000313" key="2">
    <source>
        <dbReference type="Proteomes" id="UP000175706"/>
    </source>
</evidence>
<protein>
    <submittedName>
        <fullName evidence="1">Uncharacterized protein</fullName>
    </submittedName>
</protein>
<accession>A0A1E8B6T2</accession>
<organism evidence="1 2">
    <name type="scientific">Bacillus mycoides</name>
    <dbReference type="NCBI Taxonomy" id="1405"/>
    <lineage>
        <taxon>Bacteria</taxon>
        <taxon>Bacillati</taxon>
        <taxon>Bacillota</taxon>
        <taxon>Bacilli</taxon>
        <taxon>Bacillales</taxon>
        <taxon>Bacillaceae</taxon>
        <taxon>Bacillus</taxon>
        <taxon>Bacillus cereus group</taxon>
    </lineage>
</organism>
<comment type="caution">
    <text evidence="1">The sequence shown here is derived from an EMBL/GenBank/DDBJ whole genome shotgun (WGS) entry which is preliminary data.</text>
</comment>
<sequence>MVVNILGWPGNLWGEWTDNNTKYNKGLEQSYQLYKKEK</sequence>
<proteinExistence type="predicted"/>
<evidence type="ECO:0000313" key="1">
    <source>
        <dbReference type="EMBL" id="OFD78290.1"/>
    </source>
</evidence>
<dbReference type="AlphaFoldDB" id="A0A1E8B6T2"/>
<dbReference type="Proteomes" id="UP000175706">
    <property type="component" value="Unassembled WGS sequence"/>
</dbReference>